<dbReference type="Proteomes" id="UP000308365">
    <property type="component" value="Unassembled WGS sequence"/>
</dbReference>
<comment type="caution">
    <text evidence="5">The sequence shown here is derived from an EMBL/GenBank/DDBJ whole genome shotgun (WGS) entry which is preliminary data.</text>
</comment>
<evidence type="ECO:0000259" key="3">
    <source>
        <dbReference type="PROSITE" id="PS51512"/>
    </source>
</evidence>
<dbReference type="InterPro" id="IPR025762">
    <property type="entry name" value="DFDF"/>
</dbReference>
<protein>
    <submittedName>
        <fullName evidence="5">Uncharacterized protein</fullName>
    </submittedName>
</protein>
<dbReference type="SMART" id="SM01271">
    <property type="entry name" value="LSM14"/>
    <property type="match status" value="1"/>
</dbReference>
<feature type="domain" description="DFDF" evidence="3">
    <location>
        <begin position="191"/>
        <end position="227"/>
    </location>
</feature>
<dbReference type="Pfam" id="PF12701">
    <property type="entry name" value="LSM14"/>
    <property type="match status" value="1"/>
</dbReference>
<feature type="domain" description="Sm" evidence="4">
    <location>
        <begin position="1"/>
        <end position="68"/>
    </location>
</feature>
<dbReference type="GO" id="GO:0003729">
    <property type="term" value="F:mRNA binding"/>
    <property type="evidence" value="ECO:0007669"/>
    <property type="project" value="InterPro"/>
</dbReference>
<name>A0A4U1F0X3_MONMO</name>
<evidence type="ECO:0000313" key="6">
    <source>
        <dbReference type="Proteomes" id="UP000308365"/>
    </source>
</evidence>
<reference evidence="6" key="1">
    <citation type="journal article" date="2019" name="IScience">
        <title>Narwhal Genome Reveals Long-Term Low Genetic Diversity despite Current Large Abundance Size.</title>
        <authorList>
            <person name="Westbury M.V."/>
            <person name="Petersen B."/>
            <person name="Garde E."/>
            <person name="Heide-Jorgensen M.P."/>
            <person name="Lorenzen E.D."/>
        </authorList>
    </citation>
    <scope>NUCLEOTIDE SEQUENCE [LARGE SCALE GENOMIC DNA]</scope>
</reference>
<gene>
    <name evidence="5" type="ORF">EI555_003842</name>
</gene>
<dbReference type="PANTHER" id="PTHR13612:SF0">
    <property type="entry name" value="ENHANCER OF MRNA-DECAPPING PROTEIN 3"/>
    <property type="match status" value="1"/>
</dbReference>
<accession>A0A4U1F0X3</accession>
<dbReference type="GO" id="GO:0033962">
    <property type="term" value="P:P-body assembly"/>
    <property type="evidence" value="ECO:0007669"/>
    <property type="project" value="TreeGrafter"/>
</dbReference>
<dbReference type="Gene3D" id="2.30.30.100">
    <property type="match status" value="1"/>
</dbReference>
<dbReference type="InterPro" id="IPR034107">
    <property type="entry name" value="Lsm16_N"/>
</dbReference>
<dbReference type="CDD" id="cd01737">
    <property type="entry name" value="LSm16_N"/>
    <property type="match status" value="1"/>
</dbReference>
<evidence type="ECO:0000313" key="5">
    <source>
        <dbReference type="EMBL" id="TKC42773.1"/>
    </source>
</evidence>
<dbReference type="Pfam" id="PF09532">
    <property type="entry name" value="FDF"/>
    <property type="match status" value="1"/>
</dbReference>
<sequence length="273" mass="30309">MAADWLGSIVSINCGDSLGVYQGRVSAVDQVSQTISLTRPFHNGVKCLVPEVTFRAGDITELKILEIPGPGENQHFGDLHQTELGPSGVGCQVGINQNGTGKLVKKPASSSSAPQNIPKRTDVKSQDVAVSPQQQCSKSYVDRHMESLSQSKSFRRRHNSWSSSSRHPNQATPKKSGLKNGQMKNKDDECFGDDIEEIPDTDFDFEGNLALFDKAAVFEEIDTYERRSGTRSRGIPSERPTRYRHDENILESEPIVYRRITVPHNMGKEFCTE</sequence>
<dbReference type="AlphaFoldDB" id="A0A4U1F0X3"/>
<dbReference type="PANTHER" id="PTHR13612">
    <property type="entry name" value="ENHANCER OF MRNA-DECAPPING PROTEIN 3"/>
    <property type="match status" value="1"/>
</dbReference>
<dbReference type="EMBL" id="RWIC01000526">
    <property type="protein sequence ID" value="TKC42773.1"/>
    <property type="molecule type" value="Genomic_DNA"/>
</dbReference>
<evidence type="ECO:0000259" key="4">
    <source>
        <dbReference type="PROSITE" id="PS52002"/>
    </source>
</evidence>
<dbReference type="InterPro" id="IPR047575">
    <property type="entry name" value="Sm"/>
</dbReference>
<proteinExistence type="predicted"/>
<dbReference type="Pfam" id="PF16598">
    <property type="entry name" value="Edc3_linker"/>
    <property type="match status" value="1"/>
</dbReference>
<dbReference type="InterPro" id="IPR019050">
    <property type="entry name" value="FDF_dom"/>
</dbReference>
<dbReference type="PROSITE" id="PS51512">
    <property type="entry name" value="DFDF"/>
    <property type="match status" value="1"/>
</dbReference>
<evidence type="ECO:0000256" key="1">
    <source>
        <dbReference type="ARBA" id="ARBA00004331"/>
    </source>
</evidence>
<dbReference type="FunFam" id="2.30.30.100:FF:000026">
    <property type="entry name" value="Enhancer of mRNA-decapping protein 3"/>
    <property type="match status" value="1"/>
</dbReference>
<evidence type="ECO:0000256" key="2">
    <source>
        <dbReference type="SAM" id="MobiDB-lite"/>
    </source>
</evidence>
<comment type="subcellular location">
    <subcellularLocation>
        <location evidence="1">Cytoplasm</location>
        <location evidence="1">Cytoplasmic ribonucleoprotein granule</location>
    </subcellularLocation>
</comment>
<dbReference type="GO" id="GO:0000932">
    <property type="term" value="C:P-body"/>
    <property type="evidence" value="ECO:0007669"/>
    <property type="project" value="TreeGrafter"/>
</dbReference>
<dbReference type="SMART" id="SM01199">
    <property type="entry name" value="FDF"/>
    <property type="match status" value="1"/>
</dbReference>
<dbReference type="PROSITE" id="PS52002">
    <property type="entry name" value="SM"/>
    <property type="match status" value="1"/>
</dbReference>
<dbReference type="InterPro" id="IPR025609">
    <property type="entry name" value="Lsm14-like_N"/>
</dbReference>
<organism evidence="5 6">
    <name type="scientific">Monodon monoceros</name>
    <name type="common">Narwhal</name>
    <name type="synonym">Ceratodon monodon</name>
    <dbReference type="NCBI Taxonomy" id="40151"/>
    <lineage>
        <taxon>Eukaryota</taxon>
        <taxon>Metazoa</taxon>
        <taxon>Chordata</taxon>
        <taxon>Craniata</taxon>
        <taxon>Vertebrata</taxon>
        <taxon>Euteleostomi</taxon>
        <taxon>Mammalia</taxon>
        <taxon>Eutheria</taxon>
        <taxon>Laurasiatheria</taxon>
        <taxon>Artiodactyla</taxon>
        <taxon>Whippomorpha</taxon>
        <taxon>Cetacea</taxon>
        <taxon>Odontoceti</taxon>
        <taxon>Monodontidae</taxon>
        <taxon>Monodon</taxon>
    </lineage>
</organism>
<feature type="region of interest" description="Disordered" evidence="2">
    <location>
        <begin position="100"/>
        <end position="191"/>
    </location>
</feature>
<dbReference type="GO" id="GO:0031087">
    <property type="term" value="P:deadenylation-independent decapping of nuclear-transcribed mRNA"/>
    <property type="evidence" value="ECO:0007669"/>
    <property type="project" value="InterPro"/>
</dbReference>